<dbReference type="GO" id="GO:0008270">
    <property type="term" value="F:zinc ion binding"/>
    <property type="evidence" value="ECO:0007669"/>
    <property type="project" value="UniProtKB-KW"/>
</dbReference>
<dbReference type="OrthoDB" id="426657at2759"/>
<reference evidence="5" key="1">
    <citation type="submission" date="2015-09" db="EMBL/GenBank/DDBJ databases">
        <authorList>
            <consortium name="Pathogen Informatics"/>
        </authorList>
    </citation>
    <scope>NUCLEOTIDE SEQUENCE [LARGE SCALE GENOMIC DNA]</scope>
    <source>
        <strain evidence="5">Lake Konstanz</strain>
    </source>
</reference>
<evidence type="ECO:0000313" key="4">
    <source>
        <dbReference type="EMBL" id="CUG94348.1"/>
    </source>
</evidence>
<dbReference type="InterPro" id="IPR001841">
    <property type="entry name" value="Znf_RING"/>
</dbReference>
<dbReference type="AlphaFoldDB" id="A0A0S4JY71"/>
<name>A0A0S4JY71_BODSA</name>
<dbReference type="VEuPathDB" id="TriTrypDB:BSAL_47735"/>
<protein>
    <recommendedName>
        <fullName evidence="3">RING-type domain-containing protein</fullName>
    </recommendedName>
</protein>
<evidence type="ECO:0000256" key="1">
    <source>
        <dbReference type="PROSITE-ProRule" id="PRU00175"/>
    </source>
</evidence>
<gene>
    <name evidence="4" type="ORF">BSAL_47735</name>
</gene>
<keyword evidence="1" id="KW-0479">Metal-binding</keyword>
<dbReference type="Proteomes" id="UP000051952">
    <property type="component" value="Unassembled WGS sequence"/>
</dbReference>
<dbReference type="InterPro" id="IPR013083">
    <property type="entry name" value="Znf_RING/FYVE/PHD"/>
</dbReference>
<keyword evidence="5" id="KW-1185">Reference proteome</keyword>
<dbReference type="PROSITE" id="PS50089">
    <property type="entry name" value="ZF_RING_2"/>
    <property type="match status" value="1"/>
</dbReference>
<evidence type="ECO:0000259" key="3">
    <source>
        <dbReference type="PROSITE" id="PS50089"/>
    </source>
</evidence>
<accession>A0A0S4JY71</accession>
<evidence type="ECO:0000256" key="2">
    <source>
        <dbReference type="SAM" id="MobiDB-lite"/>
    </source>
</evidence>
<organism evidence="4 5">
    <name type="scientific">Bodo saltans</name>
    <name type="common">Flagellated protozoan</name>
    <dbReference type="NCBI Taxonomy" id="75058"/>
    <lineage>
        <taxon>Eukaryota</taxon>
        <taxon>Discoba</taxon>
        <taxon>Euglenozoa</taxon>
        <taxon>Kinetoplastea</taxon>
        <taxon>Metakinetoplastina</taxon>
        <taxon>Eubodonida</taxon>
        <taxon>Bodonidae</taxon>
        <taxon>Bodo</taxon>
    </lineage>
</organism>
<dbReference type="EMBL" id="CYKH01002239">
    <property type="protein sequence ID" value="CUG94348.1"/>
    <property type="molecule type" value="Genomic_DNA"/>
</dbReference>
<feature type="region of interest" description="Disordered" evidence="2">
    <location>
        <begin position="407"/>
        <end position="441"/>
    </location>
</feature>
<proteinExistence type="predicted"/>
<evidence type="ECO:0000313" key="5">
    <source>
        <dbReference type="Proteomes" id="UP000051952"/>
    </source>
</evidence>
<keyword evidence="1" id="KW-0863">Zinc-finger</keyword>
<dbReference type="Gene3D" id="3.30.40.10">
    <property type="entry name" value="Zinc/RING finger domain, C3HC4 (zinc finger)"/>
    <property type="match status" value="1"/>
</dbReference>
<feature type="compositionally biased region" description="Acidic residues" evidence="2">
    <location>
        <begin position="411"/>
        <end position="441"/>
    </location>
</feature>
<sequence>MSVTSRHGFACINYLKFTGKRLFQRFKVSWLLTRGKKKMELPETFLCCVCLEAMVHAVSLMPCHDTICAKCARTIIRSKKRSARCCPLCRSRITSAARDESFSTVVRSFLDFVGKWKFQQHTFDDKTNCSNFQKQSLLEDLVKRHQELAAQCCLSEDALRALITLEEWNERGHHDGTLADRLRAPPRYLFDRNQSLTSKAQPLATTTALPIDESNQGKRYVGRLSTWNGIYGQIRGEVFESQLAFQSQFDFILPKSEILFVCSDLDLDFNDEESVCCAAVSFRVERVCIMGPHWEWRAYDAVFLGPDTAVGLYAQHRKDNVPDEDPRALIENVVVDPTLPGMLHVHYFRIRLEGKPPPTSHCVVPREVVFRLFTSKRTGDVGIVGEALCWLDPRWKTMTPVAVKDAQDPDVGIDYEEDSRDDPGEDSDNSGEDDDDNSGEDDVDDNGMDWFCYAGIIFSAFPLAALLRALIKTFFISVDNDIIKWKAILLGYLFSTLGFSEQATGI</sequence>
<dbReference type="SUPFAM" id="SSF57850">
    <property type="entry name" value="RING/U-box"/>
    <property type="match status" value="1"/>
</dbReference>
<feature type="domain" description="RING-type" evidence="3">
    <location>
        <begin position="47"/>
        <end position="90"/>
    </location>
</feature>
<keyword evidence="1" id="KW-0862">Zinc</keyword>